<feature type="signal peptide" evidence="2">
    <location>
        <begin position="1"/>
        <end position="34"/>
    </location>
</feature>
<organism evidence="3 4">
    <name type="scientific">Paludisphaera mucosa</name>
    <dbReference type="NCBI Taxonomy" id="3030827"/>
    <lineage>
        <taxon>Bacteria</taxon>
        <taxon>Pseudomonadati</taxon>
        <taxon>Planctomycetota</taxon>
        <taxon>Planctomycetia</taxon>
        <taxon>Isosphaerales</taxon>
        <taxon>Isosphaeraceae</taxon>
        <taxon>Paludisphaera</taxon>
    </lineage>
</organism>
<dbReference type="RefSeq" id="WP_277859039.1">
    <property type="nucleotide sequence ID" value="NZ_JARRAG010000001.1"/>
</dbReference>
<protein>
    <submittedName>
        <fullName evidence="3">Uncharacterized protein</fullName>
    </submittedName>
</protein>
<evidence type="ECO:0000313" key="4">
    <source>
        <dbReference type="Proteomes" id="UP001216907"/>
    </source>
</evidence>
<accession>A0ABT6F523</accession>
<dbReference type="Proteomes" id="UP001216907">
    <property type="component" value="Unassembled WGS sequence"/>
</dbReference>
<name>A0ABT6F523_9BACT</name>
<evidence type="ECO:0000313" key="3">
    <source>
        <dbReference type="EMBL" id="MDG3002675.1"/>
    </source>
</evidence>
<evidence type="ECO:0000256" key="1">
    <source>
        <dbReference type="SAM" id="MobiDB-lite"/>
    </source>
</evidence>
<keyword evidence="2" id="KW-0732">Signal</keyword>
<feature type="region of interest" description="Disordered" evidence="1">
    <location>
        <begin position="111"/>
        <end position="135"/>
    </location>
</feature>
<evidence type="ECO:0000256" key="2">
    <source>
        <dbReference type="SAM" id="SignalP"/>
    </source>
</evidence>
<sequence length="135" mass="13608">MDHPGRPNLGRTWILVASAIAGLFSLAPTGQARAAGCHSAERPVLSRAASWDLWDLDRATADVAEAPAPAAVRPLPCGGETPSRVIGDAPPSAAAAAPVVVAFEPAPVGPAVRPAAGPTAPRNVATPPERPPRPA</sequence>
<proteinExistence type="predicted"/>
<feature type="chain" id="PRO_5046743743" evidence="2">
    <location>
        <begin position="35"/>
        <end position="135"/>
    </location>
</feature>
<dbReference type="EMBL" id="JARRAG010000001">
    <property type="protein sequence ID" value="MDG3002675.1"/>
    <property type="molecule type" value="Genomic_DNA"/>
</dbReference>
<reference evidence="3 4" key="1">
    <citation type="submission" date="2023-03" db="EMBL/GenBank/DDBJ databases">
        <title>Paludisphaera mucosa sp. nov. a novel planctomycete from northern fen.</title>
        <authorList>
            <person name="Ivanova A."/>
        </authorList>
    </citation>
    <scope>NUCLEOTIDE SEQUENCE [LARGE SCALE GENOMIC DNA]</scope>
    <source>
        <strain evidence="3 4">Pla2</strain>
    </source>
</reference>
<comment type="caution">
    <text evidence="3">The sequence shown here is derived from an EMBL/GenBank/DDBJ whole genome shotgun (WGS) entry which is preliminary data.</text>
</comment>
<feature type="compositionally biased region" description="Low complexity" evidence="1">
    <location>
        <begin position="111"/>
        <end position="122"/>
    </location>
</feature>
<keyword evidence="4" id="KW-1185">Reference proteome</keyword>
<gene>
    <name evidence="3" type="ORF">PZE19_02650</name>
</gene>